<dbReference type="Pfam" id="PF12274">
    <property type="entry name" value="DUF3615"/>
    <property type="match status" value="1"/>
</dbReference>
<feature type="region of interest" description="Disordered" evidence="1">
    <location>
        <begin position="1"/>
        <end position="34"/>
    </location>
</feature>
<dbReference type="PANTHER" id="PTHR34710:SF18">
    <property type="entry name" value="OS05G0522700 PROTEIN"/>
    <property type="match status" value="1"/>
</dbReference>
<dbReference type="InterPro" id="IPR022059">
    <property type="entry name" value="DUF3615"/>
</dbReference>
<protein>
    <recommendedName>
        <fullName evidence="3">DUF3615 domain-containing protein</fullName>
    </recommendedName>
</protein>
<proteinExistence type="predicted"/>
<feature type="transmembrane region" description="Helical" evidence="2">
    <location>
        <begin position="279"/>
        <end position="299"/>
    </location>
</feature>
<feature type="transmembrane region" description="Helical" evidence="2">
    <location>
        <begin position="193"/>
        <end position="214"/>
    </location>
</feature>
<feature type="domain" description="DUF3615" evidence="3">
    <location>
        <begin position="113"/>
        <end position="180"/>
    </location>
</feature>
<evidence type="ECO:0000259" key="3">
    <source>
        <dbReference type="Pfam" id="PF12274"/>
    </source>
</evidence>
<keyword evidence="5" id="KW-1185">Reference proteome</keyword>
<gene>
    <name evidence="4" type="ORF">EJB05_08019</name>
</gene>
<sequence length="321" mass="36094">MASSREAFHADEEETTPLVGVGQTAPEIEAPDGAAPMERVVRTRAEEYEERLRRIILVPPAPFPWWWRLPFIGPNPNAIPVGQPLDHEQLEMLRKSREPGHFKILAMGRQLATDCLQHYNAMHPDNEYEPATGKVTKNLHFDNGACWTHGNFVARRKRSGCFSFLPAPRTLFFFEVAYSNGSSGVMNQLLKPIVSWVSLFGGLNVVVANSIPFARHAPVAFIYHILALGRYFHVYITMPVESVKCAINAPLCCTQMFSGLAVLIRATPTEHCYHRALRTANWILTLLYSFGTLVSWNFVHLLAASRVDQDLSDEVKPLRGL</sequence>
<feature type="compositionally biased region" description="Basic and acidic residues" evidence="1">
    <location>
        <begin position="1"/>
        <end position="10"/>
    </location>
</feature>
<evidence type="ECO:0000256" key="2">
    <source>
        <dbReference type="SAM" id="Phobius"/>
    </source>
</evidence>
<evidence type="ECO:0000313" key="4">
    <source>
        <dbReference type="EMBL" id="TVU48385.1"/>
    </source>
</evidence>
<keyword evidence="2" id="KW-0812">Transmembrane</keyword>
<keyword evidence="2" id="KW-0472">Membrane</keyword>
<dbReference type="AlphaFoldDB" id="A0A5J9WK87"/>
<evidence type="ECO:0000256" key="1">
    <source>
        <dbReference type="SAM" id="MobiDB-lite"/>
    </source>
</evidence>
<dbReference type="PANTHER" id="PTHR34710">
    <property type="entry name" value="OS03G0834100 PROTEIN"/>
    <property type="match status" value="1"/>
</dbReference>
<reference evidence="4 5" key="1">
    <citation type="journal article" date="2019" name="Sci. Rep.">
        <title>A high-quality genome of Eragrostis curvula grass provides insights into Poaceae evolution and supports new strategies to enhance forage quality.</title>
        <authorList>
            <person name="Carballo J."/>
            <person name="Santos B.A.C.M."/>
            <person name="Zappacosta D."/>
            <person name="Garbus I."/>
            <person name="Selva J.P."/>
            <person name="Gallo C.A."/>
            <person name="Diaz A."/>
            <person name="Albertini E."/>
            <person name="Caccamo M."/>
            <person name="Echenique V."/>
        </authorList>
    </citation>
    <scope>NUCLEOTIDE SEQUENCE [LARGE SCALE GENOMIC DNA]</scope>
    <source>
        <strain evidence="5">cv. Victoria</strain>
        <tissue evidence="4">Leaf</tissue>
    </source>
</reference>
<dbReference type="Proteomes" id="UP000324897">
    <property type="component" value="Chromosome 5"/>
</dbReference>
<dbReference type="EMBL" id="RWGY01000004">
    <property type="protein sequence ID" value="TVU48385.1"/>
    <property type="molecule type" value="Genomic_DNA"/>
</dbReference>
<dbReference type="OrthoDB" id="667589at2759"/>
<evidence type="ECO:0000313" key="5">
    <source>
        <dbReference type="Proteomes" id="UP000324897"/>
    </source>
</evidence>
<accession>A0A5J9WK87</accession>
<comment type="caution">
    <text evidence="4">The sequence shown here is derived from an EMBL/GenBank/DDBJ whole genome shotgun (WGS) entry which is preliminary data.</text>
</comment>
<organism evidence="4 5">
    <name type="scientific">Eragrostis curvula</name>
    <name type="common">weeping love grass</name>
    <dbReference type="NCBI Taxonomy" id="38414"/>
    <lineage>
        <taxon>Eukaryota</taxon>
        <taxon>Viridiplantae</taxon>
        <taxon>Streptophyta</taxon>
        <taxon>Embryophyta</taxon>
        <taxon>Tracheophyta</taxon>
        <taxon>Spermatophyta</taxon>
        <taxon>Magnoliopsida</taxon>
        <taxon>Liliopsida</taxon>
        <taxon>Poales</taxon>
        <taxon>Poaceae</taxon>
        <taxon>PACMAD clade</taxon>
        <taxon>Chloridoideae</taxon>
        <taxon>Eragrostideae</taxon>
        <taxon>Eragrostidinae</taxon>
        <taxon>Eragrostis</taxon>
    </lineage>
</organism>
<name>A0A5J9WK87_9POAL</name>
<dbReference type="Gramene" id="TVU48385">
    <property type="protein sequence ID" value="TVU48385"/>
    <property type="gene ID" value="EJB05_08019"/>
</dbReference>
<keyword evidence="2" id="KW-1133">Transmembrane helix</keyword>